<dbReference type="Gene3D" id="3.10.350.10">
    <property type="entry name" value="LysM domain"/>
    <property type="match status" value="4"/>
</dbReference>
<feature type="chain" id="PRO_5015130860" evidence="4">
    <location>
        <begin position="19"/>
        <end position="389"/>
    </location>
</feature>
<accession>A0A2P6VKR0</accession>
<protein>
    <submittedName>
        <fullName evidence="6">Lytic transglycosylase</fullName>
    </submittedName>
</protein>
<comment type="caution">
    <text evidence="6">The sequence shown here is derived from an EMBL/GenBank/DDBJ whole genome shotgun (WGS) entry which is preliminary data.</text>
</comment>
<feature type="region of interest" description="Disordered" evidence="3">
    <location>
        <begin position="317"/>
        <end position="365"/>
    </location>
</feature>
<evidence type="ECO:0000313" key="6">
    <source>
        <dbReference type="EMBL" id="PSC74647.1"/>
    </source>
</evidence>
<name>A0A2P6VKR0_9CHLO</name>
<feature type="domain" description="LysM" evidence="5">
    <location>
        <begin position="32"/>
        <end position="78"/>
    </location>
</feature>
<feature type="signal peptide" evidence="4">
    <location>
        <begin position="1"/>
        <end position="18"/>
    </location>
</feature>
<gene>
    <name evidence="6" type="ORF">C2E20_2332</name>
</gene>
<evidence type="ECO:0000256" key="2">
    <source>
        <dbReference type="ARBA" id="ARBA00023026"/>
    </source>
</evidence>
<feature type="domain" description="LysM" evidence="5">
    <location>
        <begin position="100"/>
        <end position="147"/>
    </location>
</feature>
<dbReference type="InterPro" id="IPR052210">
    <property type="entry name" value="LysM1-like"/>
</dbReference>
<dbReference type="SUPFAM" id="SSF54106">
    <property type="entry name" value="LysM domain"/>
    <property type="match status" value="3"/>
</dbReference>
<proteinExistence type="predicted"/>
<dbReference type="PANTHER" id="PTHR34997:SF1">
    <property type="entry name" value="PEPTIDOGLYCAN-BINDING LYSIN DOMAIN"/>
    <property type="match status" value="1"/>
</dbReference>
<dbReference type="InterPro" id="IPR018392">
    <property type="entry name" value="LysM"/>
</dbReference>
<dbReference type="SMART" id="SM00257">
    <property type="entry name" value="LysM"/>
    <property type="match status" value="4"/>
</dbReference>
<evidence type="ECO:0000256" key="3">
    <source>
        <dbReference type="SAM" id="MobiDB-lite"/>
    </source>
</evidence>
<evidence type="ECO:0000313" key="7">
    <source>
        <dbReference type="Proteomes" id="UP000239649"/>
    </source>
</evidence>
<feature type="compositionally biased region" description="Low complexity" evidence="3">
    <location>
        <begin position="317"/>
        <end position="331"/>
    </location>
</feature>
<organism evidence="6 7">
    <name type="scientific">Micractinium conductrix</name>
    <dbReference type="NCBI Taxonomy" id="554055"/>
    <lineage>
        <taxon>Eukaryota</taxon>
        <taxon>Viridiplantae</taxon>
        <taxon>Chlorophyta</taxon>
        <taxon>core chlorophytes</taxon>
        <taxon>Trebouxiophyceae</taxon>
        <taxon>Chlorellales</taxon>
        <taxon>Chlorellaceae</taxon>
        <taxon>Chlorella clade</taxon>
        <taxon>Micractinium</taxon>
    </lineage>
</organism>
<dbReference type="InterPro" id="IPR036779">
    <property type="entry name" value="LysM_dom_sf"/>
</dbReference>
<evidence type="ECO:0000259" key="5">
    <source>
        <dbReference type="PROSITE" id="PS51782"/>
    </source>
</evidence>
<keyword evidence="2" id="KW-0843">Virulence</keyword>
<sequence length="389" mass="40473">MVPRALLAALCLAVAVQAMPTEKIAAEYGFCPKYTVQTGDTLFDIGKKLGVETADLTAATEACKLNIDLLQIGQAICLPGYNVTICDDVVRTDPDRPYCQVYIVKEGDTTAKVAAKFGLKEDEFVKLNSDYLNDGYTLPVAGQYVRLPGWNQAKCRDFNDNDLPNCQVYTVVAGDSARDIAQKYKVDLDAMLELNGLNYTDALPLNFKLKLPEWNASCPADGIPAVLPADTVDCRVTTLGTGQTLASLAEKYMTSLNALLAVNPALTNATLLQPGTFVLVPPFPAECLAKANLVDVPGTTTLPANFDYNGYQGGSKTPSPAVSAPVAAPAPEAAPTPVAAPSPEPTPSPQTAPLAPEPVPAPGSAAAPAAAAASLAVAAVALLAGALAL</sequence>
<reference evidence="6 7" key="1">
    <citation type="journal article" date="2018" name="Plant J.">
        <title>Genome sequences of Chlorella sorokiniana UTEX 1602 and Micractinium conductrix SAG 241.80: implications to maltose excretion by a green alga.</title>
        <authorList>
            <person name="Arriola M.B."/>
            <person name="Velmurugan N."/>
            <person name="Zhang Y."/>
            <person name="Plunkett M.H."/>
            <person name="Hondzo H."/>
            <person name="Barney B.M."/>
        </authorList>
    </citation>
    <scope>NUCLEOTIDE SEQUENCE [LARGE SCALE GENOMIC DNA]</scope>
    <source>
        <strain evidence="6 7">SAG 241.80</strain>
    </source>
</reference>
<dbReference type="AlphaFoldDB" id="A0A2P6VKR0"/>
<dbReference type="PROSITE" id="PS51782">
    <property type="entry name" value="LYSM"/>
    <property type="match status" value="4"/>
</dbReference>
<feature type="domain" description="LysM" evidence="5">
    <location>
        <begin position="235"/>
        <end position="280"/>
    </location>
</feature>
<keyword evidence="1" id="KW-0147">Chitin-binding</keyword>
<evidence type="ECO:0000256" key="4">
    <source>
        <dbReference type="SAM" id="SignalP"/>
    </source>
</evidence>
<dbReference type="Pfam" id="PF01476">
    <property type="entry name" value="LysM"/>
    <property type="match status" value="4"/>
</dbReference>
<dbReference type="Proteomes" id="UP000239649">
    <property type="component" value="Unassembled WGS sequence"/>
</dbReference>
<keyword evidence="7" id="KW-1185">Reference proteome</keyword>
<dbReference type="CDD" id="cd00118">
    <property type="entry name" value="LysM"/>
    <property type="match status" value="3"/>
</dbReference>
<dbReference type="OrthoDB" id="2107166at2759"/>
<feature type="domain" description="LysM" evidence="5">
    <location>
        <begin position="167"/>
        <end position="211"/>
    </location>
</feature>
<feature type="compositionally biased region" description="Pro residues" evidence="3">
    <location>
        <begin position="332"/>
        <end position="361"/>
    </location>
</feature>
<evidence type="ECO:0000256" key="1">
    <source>
        <dbReference type="ARBA" id="ARBA00022669"/>
    </source>
</evidence>
<keyword evidence="4" id="KW-0732">Signal</keyword>
<dbReference type="STRING" id="554055.A0A2P6VKR0"/>
<dbReference type="EMBL" id="LHPF02000004">
    <property type="protein sequence ID" value="PSC74647.1"/>
    <property type="molecule type" value="Genomic_DNA"/>
</dbReference>
<dbReference type="GO" id="GO:0008061">
    <property type="term" value="F:chitin binding"/>
    <property type="evidence" value="ECO:0007669"/>
    <property type="project" value="UniProtKB-KW"/>
</dbReference>
<dbReference type="PANTHER" id="PTHR34997">
    <property type="entry name" value="AM15"/>
    <property type="match status" value="1"/>
</dbReference>